<evidence type="ECO:0000313" key="3">
    <source>
        <dbReference type="EMBL" id="SUA44832.1"/>
    </source>
</evidence>
<dbReference type="Proteomes" id="UP000255082">
    <property type="component" value="Unassembled WGS sequence"/>
</dbReference>
<dbReference type="RefSeq" id="WP_062965246.1">
    <property type="nucleotide sequence ID" value="NZ_JAJFOE010000001.1"/>
</dbReference>
<evidence type="ECO:0000256" key="1">
    <source>
        <dbReference type="ARBA" id="ARBA00023239"/>
    </source>
</evidence>
<dbReference type="PANTHER" id="PTHR30143:SF0">
    <property type="entry name" value="2-KETO-4-PENTENOATE HYDRATASE"/>
    <property type="match status" value="1"/>
</dbReference>
<dbReference type="Pfam" id="PF01557">
    <property type="entry name" value="FAA_hydrolase"/>
    <property type="match status" value="1"/>
</dbReference>
<feature type="domain" description="Fumarylacetoacetase-like C-terminal" evidence="2">
    <location>
        <begin position="81"/>
        <end position="254"/>
    </location>
</feature>
<dbReference type="InterPro" id="IPR036663">
    <property type="entry name" value="Fumarylacetoacetase_C_sf"/>
</dbReference>
<dbReference type="AlphaFoldDB" id="A0A378WVF7"/>
<dbReference type="EC" id="4.2.1.80" evidence="3"/>
<dbReference type="EMBL" id="UGRU01000001">
    <property type="protein sequence ID" value="SUA44832.1"/>
    <property type="molecule type" value="Genomic_DNA"/>
</dbReference>
<name>A0A378WVF7_9NOCA</name>
<gene>
    <name evidence="3" type="primary">mhpD_2</name>
    <name evidence="3" type="ORF">NCTC13184_03354</name>
</gene>
<keyword evidence="1 3" id="KW-0456">Lyase</keyword>
<accession>A0A378WVF7</accession>
<evidence type="ECO:0000313" key="4">
    <source>
        <dbReference type="Proteomes" id="UP000255082"/>
    </source>
</evidence>
<dbReference type="GO" id="GO:0005737">
    <property type="term" value="C:cytoplasm"/>
    <property type="evidence" value="ECO:0007669"/>
    <property type="project" value="TreeGrafter"/>
</dbReference>
<dbReference type="Gene3D" id="3.90.850.10">
    <property type="entry name" value="Fumarylacetoacetase-like, C-terminal domain"/>
    <property type="match status" value="1"/>
</dbReference>
<dbReference type="SUPFAM" id="SSF56529">
    <property type="entry name" value="FAH"/>
    <property type="match status" value="1"/>
</dbReference>
<dbReference type="InterPro" id="IPR011234">
    <property type="entry name" value="Fumarylacetoacetase-like_C"/>
</dbReference>
<sequence length="257" mass="26950">MSTSRQIVTELRIAERERKAIEPFSDTIPDLDIATAYAAQARFVQGKIDDGDPVVGAKLGLTSRAKQLAMGVSDPLYGRVTRSMLAPHGEPVDLGTLIQPRVEPEIAFLLGRELAGSATITEVLTATEAVFAALDILDSRYRDYRFTLPDVVADNCSAGRFLLGSTALSPTAVADLRLTGCVLRADGEVVATAAGAAVMGHPAASVAWLVRRLAERGETLPAGSLVFSGGLTAPLPLCAGHCITAEFDGLGTVEAFA</sequence>
<organism evidence="3 4">
    <name type="scientific">Nocardia africana</name>
    <dbReference type="NCBI Taxonomy" id="134964"/>
    <lineage>
        <taxon>Bacteria</taxon>
        <taxon>Bacillati</taxon>
        <taxon>Actinomycetota</taxon>
        <taxon>Actinomycetes</taxon>
        <taxon>Mycobacteriales</taxon>
        <taxon>Nocardiaceae</taxon>
        <taxon>Nocardia</taxon>
    </lineage>
</organism>
<reference evidence="3 4" key="1">
    <citation type="submission" date="2018-06" db="EMBL/GenBank/DDBJ databases">
        <authorList>
            <consortium name="Pathogen Informatics"/>
            <person name="Doyle S."/>
        </authorList>
    </citation>
    <scope>NUCLEOTIDE SEQUENCE [LARGE SCALE GENOMIC DNA]</scope>
    <source>
        <strain evidence="3 4">NCTC13184</strain>
    </source>
</reference>
<dbReference type="PANTHER" id="PTHR30143">
    <property type="entry name" value="ACID HYDRATASE"/>
    <property type="match status" value="1"/>
</dbReference>
<protein>
    <submittedName>
        <fullName evidence="3">2-keto-4-pentenoate hydratase</fullName>
        <ecNumber evidence="3">4.2.1.80</ecNumber>
    </submittedName>
</protein>
<dbReference type="GO" id="GO:0008684">
    <property type="term" value="F:2-oxopent-4-enoate hydratase activity"/>
    <property type="evidence" value="ECO:0007669"/>
    <property type="project" value="UniProtKB-EC"/>
</dbReference>
<dbReference type="InterPro" id="IPR050772">
    <property type="entry name" value="Hydratase-Decarb/MhpD_sf"/>
</dbReference>
<evidence type="ECO:0000259" key="2">
    <source>
        <dbReference type="Pfam" id="PF01557"/>
    </source>
</evidence>
<dbReference type="OrthoDB" id="9792137at2"/>
<proteinExistence type="predicted"/>